<gene>
    <name evidence="3" type="ORF">FB473_000201</name>
</gene>
<evidence type="ECO:0000313" key="3">
    <source>
        <dbReference type="EMBL" id="NIH55556.1"/>
    </source>
</evidence>
<proteinExistence type="predicted"/>
<organism evidence="3 4">
    <name type="scientific">Brooklawnia cerclae</name>
    <dbReference type="NCBI Taxonomy" id="349934"/>
    <lineage>
        <taxon>Bacteria</taxon>
        <taxon>Bacillati</taxon>
        <taxon>Actinomycetota</taxon>
        <taxon>Actinomycetes</taxon>
        <taxon>Propionibacteriales</taxon>
        <taxon>Propionibacteriaceae</taxon>
        <taxon>Brooklawnia</taxon>
    </lineage>
</organism>
<dbReference type="SUPFAM" id="SSF117916">
    <property type="entry name" value="Fe-S cluster assembly (FSCA) domain-like"/>
    <property type="match status" value="1"/>
</dbReference>
<protein>
    <submittedName>
        <fullName evidence="3">Fe/S biogenesis protein NfuA</fullName>
    </submittedName>
</protein>
<dbReference type="Pfam" id="PF01106">
    <property type="entry name" value="NifU"/>
    <property type="match status" value="1"/>
</dbReference>
<sequence>MTALDAEQGAGTVVALHAESVPGDEFAMRWVMADGRLASGRLLDAPGVLGGLLRRRVIVRAVVEPGVLWTWLGEPRWPERGPIVRDAIADAARVPAQWRIEPADDEVLTLVSRDVVERALGPWIASHGGHITLTDAARDVVNVKLEGTCVHCPAAGLTIHGRIQTVIGQRMGHPVTVNATGLDGGLAGRVVRWPRLLRR</sequence>
<evidence type="ECO:0000313" key="4">
    <source>
        <dbReference type="Proteomes" id="UP000749311"/>
    </source>
</evidence>
<dbReference type="InterPro" id="IPR034904">
    <property type="entry name" value="FSCA_dom_sf"/>
</dbReference>
<dbReference type="InterPro" id="IPR001075">
    <property type="entry name" value="NIF_FeS_clus_asmbl_NifU_C"/>
</dbReference>
<dbReference type="Gene3D" id="3.30.300.130">
    <property type="entry name" value="Fe-S cluster assembly (FSCA)"/>
    <property type="match status" value="1"/>
</dbReference>
<dbReference type="RefSeq" id="WP_167164011.1">
    <property type="nucleotide sequence ID" value="NZ_BAAAOO010000012.1"/>
</dbReference>
<comment type="function">
    <text evidence="1">May be involved in the formation or repair of [Fe-S] clusters present in iron-sulfur proteins.</text>
</comment>
<accession>A0ABX0SG00</accession>
<reference evidence="3 4" key="1">
    <citation type="submission" date="2020-02" db="EMBL/GenBank/DDBJ databases">
        <title>Sequencing the genomes of 1000 actinobacteria strains.</title>
        <authorList>
            <person name="Klenk H.-P."/>
        </authorList>
    </citation>
    <scope>NUCLEOTIDE SEQUENCE [LARGE SCALE GENOMIC DNA]</scope>
    <source>
        <strain evidence="3 4">DSM 19609</strain>
    </source>
</reference>
<dbReference type="EMBL" id="JAAMOZ010000001">
    <property type="protein sequence ID" value="NIH55556.1"/>
    <property type="molecule type" value="Genomic_DNA"/>
</dbReference>
<comment type="caution">
    <text evidence="3">The sequence shown here is derived from an EMBL/GenBank/DDBJ whole genome shotgun (WGS) entry which is preliminary data.</text>
</comment>
<dbReference type="Proteomes" id="UP000749311">
    <property type="component" value="Unassembled WGS sequence"/>
</dbReference>
<feature type="domain" description="NIF system FeS cluster assembly NifU C-terminal" evidence="2">
    <location>
        <begin position="114"/>
        <end position="177"/>
    </location>
</feature>
<evidence type="ECO:0000256" key="1">
    <source>
        <dbReference type="ARBA" id="ARBA00049958"/>
    </source>
</evidence>
<name>A0ABX0SG00_9ACTN</name>
<keyword evidence="4" id="KW-1185">Reference proteome</keyword>
<evidence type="ECO:0000259" key="2">
    <source>
        <dbReference type="Pfam" id="PF01106"/>
    </source>
</evidence>